<keyword evidence="2" id="KW-1185">Reference proteome</keyword>
<accession>A0A502GGE8</accession>
<evidence type="ECO:0000313" key="2">
    <source>
        <dbReference type="Proteomes" id="UP000317663"/>
    </source>
</evidence>
<evidence type="ECO:0000313" key="1">
    <source>
        <dbReference type="EMBL" id="TPG60036.1"/>
    </source>
</evidence>
<organism evidence="1 2">
    <name type="scientific">Ewingella americana</name>
    <dbReference type="NCBI Taxonomy" id="41202"/>
    <lineage>
        <taxon>Bacteria</taxon>
        <taxon>Pseudomonadati</taxon>
        <taxon>Pseudomonadota</taxon>
        <taxon>Gammaproteobacteria</taxon>
        <taxon>Enterobacterales</taxon>
        <taxon>Yersiniaceae</taxon>
        <taxon>Ewingella</taxon>
    </lineage>
</organism>
<dbReference type="RefSeq" id="WP_140473764.1">
    <property type="nucleotide sequence ID" value="NZ_RCZD01000008.1"/>
</dbReference>
<name>A0A502GGE8_9GAMM</name>
<dbReference type="Proteomes" id="UP000317663">
    <property type="component" value="Unassembled WGS sequence"/>
</dbReference>
<proteinExistence type="predicted"/>
<protein>
    <submittedName>
        <fullName evidence="1">Uncharacterized protein</fullName>
    </submittedName>
</protein>
<gene>
    <name evidence="1" type="ORF">EAH77_15830</name>
</gene>
<reference evidence="1 2" key="1">
    <citation type="journal article" date="2019" name="Environ. Microbiol.">
        <title>Species interactions and distinct microbial communities in high Arctic permafrost affected cryosols are associated with the CH4 and CO2 gas fluxes.</title>
        <authorList>
            <person name="Altshuler I."/>
            <person name="Hamel J."/>
            <person name="Turney S."/>
            <person name="Magnuson E."/>
            <person name="Levesque R."/>
            <person name="Greer C."/>
            <person name="Whyte L.G."/>
        </authorList>
    </citation>
    <scope>NUCLEOTIDE SEQUENCE [LARGE SCALE GENOMIC DNA]</scope>
    <source>
        <strain evidence="1 2">E4</strain>
    </source>
</reference>
<dbReference type="EMBL" id="RCZD01000008">
    <property type="protein sequence ID" value="TPG60036.1"/>
    <property type="molecule type" value="Genomic_DNA"/>
</dbReference>
<dbReference type="AlphaFoldDB" id="A0A502GGE8"/>
<comment type="caution">
    <text evidence="1">The sequence shown here is derived from an EMBL/GenBank/DDBJ whole genome shotgun (WGS) entry which is preliminary data.</text>
</comment>
<sequence length="354" mass="40455">MSQKQLSITIAVPHDVELDYFKAAALGFLQYQIFHVSDFWEGLAELLYAAHKAGDRELLDKIGSKALDYKDIPGLSKDVEVDYTPSEHKSTIVKDDDNPLTSYARIPVEIHTEICEYQQDIWMNIPCNMKNCKHYCNSPEFFNCGYSAADIENPGKESIAYQLGVPVGEIDEVLEGALSKLRKSILKEEYLEPTYDVLNIEGFCESCNTKQDNLLTFDKGCYCEECVENYSELGCNLIKTYQLPLKKLLQSTFRYHKNLNYQALSLNVQPKELTDLYYRVGIIKHANNAKPSMYLMNKRPGRAIKIENAEYFNLNAISALSYQKPSADVLQRLMDLAKRVNSFVEMESIAEYCE</sequence>